<evidence type="ECO:0000256" key="4">
    <source>
        <dbReference type="ARBA" id="ARBA00022833"/>
    </source>
</evidence>
<evidence type="ECO:0000313" key="9">
    <source>
        <dbReference type="Proteomes" id="UP000324585"/>
    </source>
</evidence>
<keyword evidence="3 5" id="KW-0863">Zinc-finger</keyword>
<protein>
    <recommendedName>
        <fullName evidence="7">C2H2-type domain-containing protein</fullName>
    </recommendedName>
</protein>
<keyword evidence="1" id="KW-0479">Metal-binding</keyword>
<sequence length="545" mass="60304">MGRCERSIKMDRGFESGAQSEFRWLRSSFHHFLPDIAMFTELQHAGRFEYLHTAPLALETRLIRVLRPFHNDDITRNLMMPGHASLVQVGQSSSGQPILSVMSNTCLAHYEFQALALDDDLRVLNALCIVVRSSAEEIELLEVAEISNAYVLVSLVTFHRTKARKGTSLLLDRSSGLEDPRLFDRVKGALTLEAYPTDPTPVPASQHQLDPRICADWDFWSAELPRWGIVQSMTRIEILSQFGQGDYEKTAIWFLADYLYPQPAQIGTPFGYYEQAPHYTLFQVPLEQAPQHQIYPHSHRNGRPPFGPEWRTRAGAQPTENDAGVAASYASSSEAPARAPKKSKIIRRAGADPGAPAAGSKWGQDVLDSAGPITAFAGPGQQSLPQNQQSAVETPSAPVLSIPVGRRRKLRFKCSECPAAFSRNSNLARHVQVCHECIRKHICDICGWAFAQRSDLKKHVEKKHPNNYDELFGADGTPADEQSQLDAADTTAGDANAESVPSDKLEGSSEHRRKDPDSVLWLQAPFAPTSASKARDVTEVLPAPP</sequence>
<organism evidence="8 9">
    <name type="scientific">Porphyridium purpureum</name>
    <name type="common">Red alga</name>
    <name type="synonym">Porphyridium cruentum</name>
    <dbReference type="NCBI Taxonomy" id="35688"/>
    <lineage>
        <taxon>Eukaryota</taxon>
        <taxon>Rhodophyta</taxon>
        <taxon>Bangiophyceae</taxon>
        <taxon>Porphyridiales</taxon>
        <taxon>Porphyridiaceae</taxon>
        <taxon>Porphyridium</taxon>
    </lineage>
</organism>
<evidence type="ECO:0000259" key="7">
    <source>
        <dbReference type="PROSITE" id="PS50157"/>
    </source>
</evidence>
<dbReference type="InterPro" id="IPR013087">
    <property type="entry name" value="Znf_C2H2_type"/>
</dbReference>
<gene>
    <name evidence="8" type="ORF">FVE85_8303</name>
</gene>
<reference evidence="9" key="1">
    <citation type="journal article" date="2019" name="Nat. Commun.">
        <title>Expansion of phycobilisome linker gene families in mesophilic red algae.</title>
        <authorList>
            <person name="Lee J."/>
            <person name="Kim D."/>
            <person name="Bhattacharya D."/>
            <person name="Yoon H.S."/>
        </authorList>
    </citation>
    <scope>NUCLEOTIDE SEQUENCE [LARGE SCALE GENOMIC DNA]</scope>
    <source>
        <strain evidence="9">CCMP 1328</strain>
    </source>
</reference>
<dbReference type="InterPro" id="IPR036236">
    <property type="entry name" value="Znf_C2H2_sf"/>
</dbReference>
<feature type="compositionally biased region" description="Low complexity" evidence="6">
    <location>
        <begin position="486"/>
        <end position="497"/>
    </location>
</feature>
<dbReference type="SMART" id="SM00355">
    <property type="entry name" value="ZnF_C2H2"/>
    <property type="match status" value="2"/>
</dbReference>
<evidence type="ECO:0000256" key="2">
    <source>
        <dbReference type="ARBA" id="ARBA00022737"/>
    </source>
</evidence>
<dbReference type="EMBL" id="VRMN01000011">
    <property type="protein sequence ID" value="KAA8491821.1"/>
    <property type="molecule type" value="Genomic_DNA"/>
</dbReference>
<comment type="caution">
    <text evidence="8">The sequence shown here is derived from an EMBL/GenBank/DDBJ whole genome shotgun (WGS) entry which is preliminary data.</text>
</comment>
<dbReference type="PROSITE" id="PS00028">
    <property type="entry name" value="ZINC_FINGER_C2H2_1"/>
    <property type="match status" value="2"/>
</dbReference>
<dbReference type="GO" id="GO:0000981">
    <property type="term" value="F:DNA-binding transcription factor activity, RNA polymerase II-specific"/>
    <property type="evidence" value="ECO:0007669"/>
    <property type="project" value="TreeGrafter"/>
</dbReference>
<dbReference type="GO" id="GO:0008270">
    <property type="term" value="F:zinc ion binding"/>
    <property type="evidence" value="ECO:0007669"/>
    <property type="project" value="UniProtKB-KW"/>
</dbReference>
<feature type="region of interest" description="Disordered" evidence="6">
    <location>
        <begin position="298"/>
        <end position="342"/>
    </location>
</feature>
<evidence type="ECO:0000256" key="1">
    <source>
        <dbReference type="ARBA" id="ARBA00022723"/>
    </source>
</evidence>
<feature type="domain" description="C2H2-type" evidence="7">
    <location>
        <begin position="441"/>
        <end position="469"/>
    </location>
</feature>
<dbReference type="GO" id="GO:0005634">
    <property type="term" value="C:nucleus"/>
    <property type="evidence" value="ECO:0007669"/>
    <property type="project" value="TreeGrafter"/>
</dbReference>
<feature type="region of interest" description="Disordered" evidence="6">
    <location>
        <begin position="375"/>
        <end position="396"/>
    </location>
</feature>
<dbReference type="SUPFAM" id="SSF57667">
    <property type="entry name" value="beta-beta-alpha zinc fingers"/>
    <property type="match status" value="1"/>
</dbReference>
<evidence type="ECO:0000256" key="3">
    <source>
        <dbReference type="ARBA" id="ARBA00022771"/>
    </source>
</evidence>
<dbReference type="OrthoDB" id="8922241at2759"/>
<feature type="compositionally biased region" description="Basic and acidic residues" evidence="6">
    <location>
        <begin position="501"/>
        <end position="517"/>
    </location>
</feature>
<dbReference type="Pfam" id="PF00096">
    <property type="entry name" value="zf-C2H2"/>
    <property type="match status" value="2"/>
</dbReference>
<keyword evidence="2" id="KW-0677">Repeat</keyword>
<evidence type="ECO:0000256" key="6">
    <source>
        <dbReference type="SAM" id="MobiDB-lite"/>
    </source>
</evidence>
<name>A0A5J4YK50_PORPP</name>
<dbReference type="AlphaFoldDB" id="A0A5J4YK50"/>
<dbReference type="Proteomes" id="UP000324585">
    <property type="component" value="Unassembled WGS sequence"/>
</dbReference>
<evidence type="ECO:0000256" key="5">
    <source>
        <dbReference type="PROSITE-ProRule" id="PRU00042"/>
    </source>
</evidence>
<dbReference type="PROSITE" id="PS50157">
    <property type="entry name" value="ZINC_FINGER_C2H2_2"/>
    <property type="match status" value="2"/>
</dbReference>
<evidence type="ECO:0000313" key="8">
    <source>
        <dbReference type="EMBL" id="KAA8491821.1"/>
    </source>
</evidence>
<accession>A0A5J4YK50</accession>
<dbReference type="Gene3D" id="3.30.160.60">
    <property type="entry name" value="Classic Zinc Finger"/>
    <property type="match status" value="2"/>
</dbReference>
<keyword evidence="9" id="KW-1185">Reference proteome</keyword>
<dbReference type="PANTHER" id="PTHR24408">
    <property type="entry name" value="ZINC FINGER PROTEIN"/>
    <property type="match status" value="1"/>
</dbReference>
<feature type="domain" description="C2H2-type" evidence="7">
    <location>
        <begin position="412"/>
        <end position="440"/>
    </location>
</feature>
<feature type="compositionally biased region" description="Polar residues" evidence="6">
    <location>
        <begin position="380"/>
        <end position="393"/>
    </location>
</feature>
<dbReference type="PANTHER" id="PTHR24408:SF58">
    <property type="entry name" value="TRANSCRIPTION FACTOR (TFIIIA), PUTATIVE (AFU_ORTHOLOGUE AFUA_1G05150)-RELATED"/>
    <property type="match status" value="1"/>
</dbReference>
<feature type="compositionally biased region" description="Low complexity" evidence="6">
    <location>
        <begin position="326"/>
        <end position="338"/>
    </location>
</feature>
<proteinExistence type="predicted"/>
<dbReference type="GO" id="GO:0043565">
    <property type="term" value="F:sequence-specific DNA binding"/>
    <property type="evidence" value="ECO:0007669"/>
    <property type="project" value="TreeGrafter"/>
</dbReference>
<feature type="region of interest" description="Disordered" evidence="6">
    <location>
        <begin position="466"/>
        <end position="545"/>
    </location>
</feature>
<keyword evidence="4" id="KW-0862">Zinc</keyword>